<dbReference type="InterPro" id="IPR015869">
    <property type="entry name" value="Transcrpt_antiterm_NusG_bac_CS"/>
</dbReference>
<name>L0K739_HALHC</name>
<evidence type="ECO:0000256" key="2">
    <source>
        <dbReference type="ARBA" id="ARBA00022814"/>
    </source>
</evidence>
<evidence type="ECO:0000256" key="5">
    <source>
        <dbReference type="HAMAP-Rule" id="MF_00948"/>
    </source>
</evidence>
<dbReference type="GO" id="GO:0006353">
    <property type="term" value="P:DNA-templated transcription termination"/>
    <property type="evidence" value="ECO:0007669"/>
    <property type="project" value="UniProtKB-UniRule"/>
</dbReference>
<dbReference type="KEGG" id="hhl:Halha_0177"/>
<evidence type="ECO:0000256" key="4">
    <source>
        <dbReference type="ARBA" id="ARBA00023163"/>
    </source>
</evidence>
<comment type="similarity">
    <text evidence="5 7">Belongs to the NusG family.</text>
</comment>
<dbReference type="STRING" id="748449.Halha_0177"/>
<dbReference type="SUPFAM" id="SSF50104">
    <property type="entry name" value="Translation proteins SH3-like domain"/>
    <property type="match status" value="1"/>
</dbReference>
<sequence>MSERNWYAIYTYSGNEERVKVNMTQRVKSTGMEDKIFDILIPTEDKVEVKDGKETVKKDEIFPGYVLVQMIMDDDSWYVVRNTPGVIGFASAGTDPVPVSEEEIQRIKQDMGMEELAKANTDLEIDQKVKVTDGVLEDHVGVIKEINYETKEMIVQVSMFGRETPVELEFGQVEKV</sequence>
<evidence type="ECO:0000313" key="9">
    <source>
        <dbReference type="EMBL" id="AGB40189.1"/>
    </source>
</evidence>
<evidence type="ECO:0000259" key="8">
    <source>
        <dbReference type="SMART" id="SM00738"/>
    </source>
</evidence>
<dbReference type="GO" id="GO:0032784">
    <property type="term" value="P:regulation of DNA-templated transcription elongation"/>
    <property type="evidence" value="ECO:0007669"/>
    <property type="project" value="InterPro"/>
</dbReference>
<dbReference type="Proteomes" id="UP000010880">
    <property type="component" value="Chromosome"/>
</dbReference>
<proteinExistence type="inferred from homology"/>
<dbReference type="EMBL" id="CP003359">
    <property type="protein sequence ID" value="AGB40189.1"/>
    <property type="molecule type" value="Genomic_DNA"/>
</dbReference>
<keyword evidence="3 5" id="KW-0805">Transcription regulation</keyword>
<keyword evidence="1 5" id="KW-0806">Transcription termination</keyword>
<dbReference type="NCBIfam" id="TIGR00922">
    <property type="entry name" value="nusG"/>
    <property type="match status" value="1"/>
</dbReference>
<feature type="domain" description="NusG-like N-terminal" evidence="8">
    <location>
        <begin position="3"/>
        <end position="111"/>
    </location>
</feature>
<dbReference type="SUPFAM" id="SSF82679">
    <property type="entry name" value="N-utilization substance G protein NusG, N-terminal domain"/>
    <property type="match status" value="1"/>
</dbReference>
<evidence type="ECO:0000256" key="1">
    <source>
        <dbReference type="ARBA" id="ARBA00022472"/>
    </source>
</evidence>
<protein>
    <recommendedName>
        <fullName evidence="5 6">Transcription termination/antitermination protein NusG</fullName>
    </recommendedName>
</protein>
<dbReference type="HAMAP" id="MF_00948">
    <property type="entry name" value="NusG"/>
    <property type="match status" value="1"/>
</dbReference>
<dbReference type="InterPro" id="IPR047050">
    <property type="entry name" value="NGN"/>
</dbReference>
<keyword evidence="10" id="KW-1185">Reference proteome</keyword>
<evidence type="ECO:0000256" key="6">
    <source>
        <dbReference type="NCBIfam" id="TIGR00922"/>
    </source>
</evidence>
<dbReference type="SMART" id="SM00738">
    <property type="entry name" value="NGN"/>
    <property type="match status" value="1"/>
</dbReference>
<accession>L0K739</accession>
<dbReference type="Pfam" id="PF02357">
    <property type="entry name" value="NusG"/>
    <property type="match status" value="1"/>
</dbReference>
<dbReference type="PANTHER" id="PTHR30265:SF2">
    <property type="entry name" value="TRANSCRIPTION TERMINATION_ANTITERMINATION PROTEIN NUSG"/>
    <property type="match status" value="1"/>
</dbReference>
<dbReference type="PATRIC" id="fig|748449.3.peg.155"/>
<evidence type="ECO:0000256" key="3">
    <source>
        <dbReference type="ARBA" id="ARBA00023015"/>
    </source>
</evidence>
<comment type="function">
    <text evidence="5 7">Participates in transcription elongation, termination and antitermination.</text>
</comment>
<dbReference type="InterPro" id="IPR043425">
    <property type="entry name" value="NusG-like"/>
</dbReference>
<dbReference type="InterPro" id="IPR006645">
    <property type="entry name" value="NGN-like_dom"/>
</dbReference>
<dbReference type="InterPro" id="IPR008991">
    <property type="entry name" value="Translation_prot_SH3-like_sf"/>
</dbReference>
<reference evidence="10" key="1">
    <citation type="submission" date="2012-02" db="EMBL/GenBank/DDBJ databases">
        <title>The complete genome of Halobacteroides halobius DSM 5150.</title>
        <authorList>
            <person name="Lucas S."/>
            <person name="Copeland A."/>
            <person name="Lapidus A."/>
            <person name="Glavina del Rio T."/>
            <person name="Dalin E."/>
            <person name="Tice H."/>
            <person name="Bruce D."/>
            <person name="Goodwin L."/>
            <person name="Pitluck S."/>
            <person name="Peters L."/>
            <person name="Mikhailova N."/>
            <person name="Gu W."/>
            <person name="Kyrpides N."/>
            <person name="Mavromatis K."/>
            <person name="Ivanova N."/>
            <person name="Brettin T."/>
            <person name="Detter J.C."/>
            <person name="Han C."/>
            <person name="Larimer F."/>
            <person name="Land M."/>
            <person name="Hauser L."/>
            <person name="Markowitz V."/>
            <person name="Cheng J.-F."/>
            <person name="Hugenholtz P."/>
            <person name="Woyke T."/>
            <person name="Wu D."/>
            <person name="Tindall B."/>
            <person name="Pomrenke H."/>
            <person name="Brambilla E."/>
            <person name="Klenk H.-P."/>
            <person name="Eisen J.A."/>
        </authorList>
    </citation>
    <scope>NUCLEOTIDE SEQUENCE [LARGE SCALE GENOMIC DNA]</scope>
    <source>
        <strain evidence="10">ATCC 35273 / DSM 5150 / MD-1</strain>
    </source>
</reference>
<dbReference type="CDD" id="cd06091">
    <property type="entry name" value="KOW_NusG"/>
    <property type="match status" value="1"/>
</dbReference>
<evidence type="ECO:0000313" key="10">
    <source>
        <dbReference type="Proteomes" id="UP000010880"/>
    </source>
</evidence>
<dbReference type="InterPro" id="IPR036735">
    <property type="entry name" value="NGN_dom_sf"/>
</dbReference>
<dbReference type="PRINTS" id="PR00338">
    <property type="entry name" value="NUSGTNSCPFCT"/>
</dbReference>
<dbReference type="GO" id="GO:0031564">
    <property type="term" value="P:transcription antitermination"/>
    <property type="evidence" value="ECO:0007669"/>
    <property type="project" value="UniProtKB-UniRule"/>
</dbReference>
<dbReference type="InterPro" id="IPR001062">
    <property type="entry name" value="Transcrpt_antiterm_NusG"/>
</dbReference>
<dbReference type="RefSeq" id="WP_015325917.1">
    <property type="nucleotide sequence ID" value="NC_019978.1"/>
</dbReference>
<dbReference type="CDD" id="cd09891">
    <property type="entry name" value="NGN_Bact_1"/>
    <property type="match status" value="1"/>
</dbReference>
<keyword evidence="4 5" id="KW-0804">Transcription</keyword>
<dbReference type="GO" id="GO:0006354">
    <property type="term" value="P:DNA-templated transcription elongation"/>
    <property type="evidence" value="ECO:0007669"/>
    <property type="project" value="UniProtKB-UniRule"/>
</dbReference>
<dbReference type="HOGENOM" id="CLU_067287_1_1_9"/>
<dbReference type="PANTHER" id="PTHR30265">
    <property type="entry name" value="RHO-INTERACTING TRANSCRIPTION TERMINATION FACTOR NUSG"/>
    <property type="match status" value="1"/>
</dbReference>
<dbReference type="eggNOG" id="COG0250">
    <property type="taxonomic scope" value="Bacteria"/>
</dbReference>
<dbReference type="Gene3D" id="2.30.30.30">
    <property type="match status" value="1"/>
</dbReference>
<dbReference type="Gene3D" id="3.30.70.940">
    <property type="entry name" value="NusG, N-terminal domain"/>
    <property type="match status" value="1"/>
</dbReference>
<dbReference type="AlphaFoldDB" id="L0K739"/>
<dbReference type="PROSITE" id="PS01014">
    <property type="entry name" value="NUSG"/>
    <property type="match status" value="1"/>
</dbReference>
<dbReference type="OrthoDB" id="9809075at2"/>
<gene>
    <name evidence="5" type="primary">nusG</name>
    <name evidence="9" type="ordered locus">Halha_0177</name>
</gene>
<evidence type="ECO:0000256" key="7">
    <source>
        <dbReference type="RuleBase" id="RU000538"/>
    </source>
</evidence>
<dbReference type="InterPro" id="IPR014722">
    <property type="entry name" value="Rib_uL2_dom2"/>
</dbReference>
<keyword evidence="2 5" id="KW-0889">Transcription antitermination</keyword>
<dbReference type="GO" id="GO:0005829">
    <property type="term" value="C:cytosol"/>
    <property type="evidence" value="ECO:0007669"/>
    <property type="project" value="TreeGrafter"/>
</dbReference>
<organism evidence="9 10">
    <name type="scientific">Halobacteroides halobius (strain ATCC 35273 / DSM 5150 / MD-1)</name>
    <dbReference type="NCBI Taxonomy" id="748449"/>
    <lineage>
        <taxon>Bacteria</taxon>
        <taxon>Bacillati</taxon>
        <taxon>Bacillota</taxon>
        <taxon>Clostridia</taxon>
        <taxon>Halanaerobiales</taxon>
        <taxon>Halobacteroidaceae</taxon>
        <taxon>Halobacteroides</taxon>
    </lineage>
</organism>